<gene>
    <name evidence="1" type="ORF">S03H2_62290</name>
</gene>
<proteinExistence type="predicted"/>
<reference evidence="1" key="1">
    <citation type="journal article" date="2014" name="Front. Microbiol.">
        <title>High frequency of phylogenetically diverse reductive dehalogenase-homologous genes in deep subseafloor sedimentary metagenomes.</title>
        <authorList>
            <person name="Kawai M."/>
            <person name="Futagami T."/>
            <person name="Toyoda A."/>
            <person name="Takaki Y."/>
            <person name="Nishi S."/>
            <person name="Hori S."/>
            <person name="Arai W."/>
            <person name="Tsubouchi T."/>
            <person name="Morono Y."/>
            <person name="Uchiyama I."/>
            <person name="Ito T."/>
            <person name="Fujiyama A."/>
            <person name="Inagaki F."/>
            <person name="Takami H."/>
        </authorList>
    </citation>
    <scope>NUCLEOTIDE SEQUENCE</scope>
    <source>
        <strain evidence="1">Expedition CK06-06</strain>
    </source>
</reference>
<dbReference type="AlphaFoldDB" id="X1K6C1"/>
<name>X1K6C1_9ZZZZ</name>
<sequence>MISKAIEHYEKFLNLWKDADPGIPEVTDAKKRLAELQIQ</sequence>
<comment type="caution">
    <text evidence="1">The sequence shown here is derived from an EMBL/GenBank/DDBJ whole genome shotgun (WGS) entry which is preliminary data.</text>
</comment>
<protein>
    <submittedName>
        <fullName evidence="1">Uncharacterized protein</fullName>
    </submittedName>
</protein>
<evidence type="ECO:0000313" key="1">
    <source>
        <dbReference type="EMBL" id="GAH89185.1"/>
    </source>
</evidence>
<organism evidence="1">
    <name type="scientific">marine sediment metagenome</name>
    <dbReference type="NCBI Taxonomy" id="412755"/>
    <lineage>
        <taxon>unclassified sequences</taxon>
        <taxon>metagenomes</taxon>
        <taxon>ecological metagenomes</taxon>
    </lineage>
</organism>
<accession>X1K6C1</accession>
<dbReference type="EMBL" id="BARU01040279">
    <property type="protein sequence ID" value="GAH89185.1"/>
    <property type="molecule type" value="Genomic_DNA"/>
</dbReference>